<reference evidence="1" key="1">
    <citation type="submission" date="2018-02" db="EMBL/GenBank/DDBJ databases">
        <title>Rhizophora mucronata_Transcriptome.</title>
        <authorList>
            <person name="Meera S.P."/>
            <person name="Sreeshan A."/>
            <person name="Augustine A."/>
        </authorList>
    </citation>
    <scope>NUCLEOTIDE SEQUENCE</scope>
    <source>
        <tissue evidence="1">Leaf</tissue>
    </source>
</reference>
<accession>A0A2P2NJJ2</accession>
<organism evidence="1">
    <name type="scientific">Rhizophora mucronata</name>
    <name type="common">Asiatic mangrove</name>
    <dbReference type="NCBI Taxonomy" id="61149"/>
    <lineage>
        <taxon>Eukaryota</taxon>
        <taxon>Viridiplantae</taxon>
        <taxon>Streptophyta</taxon>
        <taxon>Embryophyta</taxon>
        <taxon>Tracheophyta</taxon>
        <taxon>Spermatophyta</taxon>
        <taxon>Magnoliopsida</taxon>
        <taxon>eudicotyledons</taxon>
        <taxon>Gunneridae</taxon>
        <taxon>Pentapetalae</taxon>
        <taxon>rosids</taxon>
        <taxon>fabids</taxon>
        <taxon>Malpighiales</taxon>
        <taxon>Rhizophoraceae</taxon>
        <taxon>Rhizophora</taxon>
    </lineage>
</organism>
<dbReference type="EMBL" id="GGEC01062141">
    <property type="protein sequence ID" value="MBX42625.1"/>
    <property type="molecule type" value="Transcribed_RNA"/>
</dbReference>
<sequence>MSSNTLFFPNDIKVTFSLKIL</sequence>
<proteinExistence type="predicted"/>
<name>A0A2P2NJJ2_RHIMU</name>
<evidence type="ECO:0000313" key="1">
    <source>
        <dbReference type="EMBL" id="MBX42625.1"/>
    </source>
</evidence>
<protein>
    <submittedName>
        <fullName evidence="1">Uncharacterized protein</fullName>
    </submittedName>
</protein>
<dbReference type="AlphaFoldDB" id="A0A2P2NJJ2"/>